<comment type="caution">
    <text evidence="1">The sequence shown here is derived from an EMBL/GenBank/DDBJ whole genome shotgun (WGS) entry which is preliminary data.</text>
</comment>
<accession>A0ABQ1VJW4</accession>
<protein>
    <submittedName>
        <fullName evidence="1">Uncharacterized protein</fullName>
    </submittedName>
</protein>
<dbReference type="Proteomes" id="UP000640509">
    <property type="component" value="Unassembled WGS sequence"/>
</dbReference>
<evidence type="ECO:0000313" key="2">
    <source>
        <dbReference type="Proteomes" id="UP000640509"/>
    </source>
</evidence>
<dbReference type="EMBL" id="BMIV01000010">
    <property type="protein sequence ID" value="GGF74052.1"/>
    <property type="molecule type" value="Genomic_DNA"/>
</dbReference>
<name>A0ABQ1VJW4_9RHOB</name>
<sequence>MFMANNLLHRINRVLKIVGRRRGKTGWHLNVGQWQVAVDQRDAERMKIKQHGPEQSVNISHSSDMPLIVKDYGSRQGKKVGTGC</sequence>
<reference evidence="2" key="1">
    <citation type="journal article" date="2019" name="Int. J. Syst. Evol. Microbiol.">
        <title>The Global Catalogue of Microorganisms (GCM) 10K type strain sequencing project: providing services to taxonomists for standard genome sequencing and annotation.</title>
        <authorList>
            <consortium name="The Broad Institute Genomics Platform"/>
            <consortium name="The Broad Institute Genome Sequencing Center for Infectious Disease"/>
            <person name="Wu L."/>
            <person name="Ma J."/>
        </authorList>
    </citation>
    <scope>NUCLEOTIDE SEQUENCE [LARGE SCALE GENOMIC DNA]</scope>
    <source>
        <strain evidence="2">CGMCC 1.15419</strain>
    </source>
</reference>
<gene>
    <name evidence="1" type="ORF">GCM10011402_28350</name>
</gene>
<organism evidence="1 2">
    <name type="scientific">Paracoccus acridae</name>
    <dbReference type="NCBI Taxonomy" id="1795310"/>
    <lineage>
        <taxon>Bacteria</taxon>
        <taxon>Pseudomonadati</taxon>
        <taxon>Pseudomonadota</taxon>
        <taxon>Alphaproteobacteria</taxon>
        <taxon>Rhodobacterales</taxon>
        <taxon>Paracoccaceae</taxon>
        <taxon>Paracoccus</taxon>
    </lineage>
</organism>
<evidence type="ECO:0000313" key="1">
    <source>
        <dbReference type="EMBL" id="GGF74052.1"/>
    </source>
</evidence>
<keyword evidence="2" id="KW-1185">Reference proteome</keyword>
<proteinExistence type="predicted"/>
<dbReference type="RefSeq" id="WP_146038742.1">
    <property type="nucleotide sequence ID" value="NZ_BMIV01000010.1"/>
</dbReference>